<reference evidence="2" key="1">
    <citation type="submission" date="2020-02" db="EMBL/GenBank/DDBJ databases">
        <authorList>
            <person name="Meier V. D."/>
        </authorList>
    </citation>
    <scope>NUCLEOTIDE SEQUENCE</scope>
    <source>
        <strain evidence="2">AVDCRST_MAG56</strain>
    </source>
</reference>
<dbReference type="AlphaFoldDB" id="A0A6J4HNH8"/>
<accession>A0A6J4HNH8</accession>
<feature type="non-terminal residue" evidence="2">
    <location>
        <position position="380"/>
    </location>
</feature>
<dbReference type="EMBL" id="CADCTQ010000079">
    <property type="protein sequence ID" value="CAA9229182.1"/>
    <property type="molecule type" value="Genomic_DNA"/>
</dbReference>
<proteinExistence type="predicted"/>
<feature type="region of interest" description="Disordered" evidence="1">
    <location>
        <begin position="299"/>
        <end position="366"/>
    </location>
</feature>
<feature type="region of interest" description="Disordered" evidence="1">
    <location>
        <begin position="1"/>
        <end position="66"/>
    </location>
</feature>
<feature type="compositionally biased region" description="Basic residues" evidence="1">
    <location>
        <begin position="157"/>
        <end position="172"/>
    </location>
</feature>
<feature type="compositionally biased region" description="Basic residues" evidence="1">
    <location>
        <begin position="346"/>
        <end position="355"/>
    </location>
</feature>
<feature type="non-terminal residue" evidence="2">
    <location>
        <position position="1"/>
    </location>
</feature>
<feature type="region of interest" description="Disordered" evidence="1">
    <location>
        <begin position="153"/>
        <end position="279"/>
    </location>
</feature>
<gene>
    <name evidence="2" type="ORF">AVDCRST_MAG56-853</name>
</gene>
<name>A0A6J4HNH8_9SPHI</name>
<sequence>EESTDPDGTLCAGLQSRGHRAFPRKPGAQFQRPVLLLGDYGQRRPRRKATDARRAPEPMGALQAGRGSALPFARIPATGKAGPLHRGAAAGSGVHEWHLLDPLRGGAAAGGAKTVVAAGGGGGAPGHAAQRRPVGKAVEEKNILCVVQSLGPAQKRPLARHRRPGSGRHPAHVRPEGGSGAGPRYARPGASAPGAHPQGTGPPPTRYHFADHGQEGPPAAARNAQSPGRRNFGRVPHLRSREGPRVLAGVPAGDGYAQAVHPGGVPRQHPPHASDDHAPATPLFRAAFERGKLRARHLRSLQRRPAGPHQRPDALAKTGSPESRLGRGPARQAGPAQCPAASLRHGPGRVRRTLPRRPDRRPPLRAGIRLCGPVPGVVRV</sequence>
<evidence type="ECO:0000313" key="2">
    <source>
        <dbReference type="EMBL" id="CAA9229182.1"/>
    </source>
</evidence>
<evidence type="ECO:0000256" key="1">
    <source>
        <dbReference type="SAM" id="MobiDB-lite"/>
    </source>
</evidence>
<organism evidence="2">
    <name type="scientific">uncultured Cytophagales bacterium</name>
    <dbReference type="NCBI Taxonomy" id="158755"/>
    <lineage>
        <taxon>Bacteria</taxon>
        <taxon>Pseudomonadati</taxon>
        <taxon>Bacteroidota</taxon>
        <taxon>Sphingobacteriia</taxon>
        <taxon>Sphingobacteriales</taxon>
        <taxon>environmental samples</taxon>
    </lineage>
</organism>
<protein>
    <submittedName>
        <fullName evidence="2">Uncharacterized protein</fullName>
    </submittedName>
</protein>